<dbReference type="InterPro" id="IPR009003">
    <property type="entry name" value="Peptidase_S1_PA"/>
</dbReference>
<name>A0A7R9BKC5_9CRUS</name>
<dbReference type="GO" id="GO:0004252">
    <property type="term" value="F:serine-type endopeptidase activity"/>
    <property type="evidence" value="ECO:0007669"/>
    <property type="project" value="InterPro"/>
</dbReference>
<evidence type="ECO:0000313" key="6">
    <source>
        <dbReference type="Proteomes" id="UP000678499"/>
    </source>
</evidence>
<evidence type="ECO:0000259" key="4">
    <source>
        <dbReference type="PROSITE" id="PS50240"/>
    </source>
</evidence>
<dbReference type="GO" id="GO:0006508">
    <property type="term" value="P:proteolysis"/>
    <property type="evidence" value="ECO:0007669"/>
    <property type="project" value="UniProtKB-KW"/>
</dbReference>
<dbReference type="Proteomes" id="UP000678499">
    <property type="component" value="Unassembled WGS sequence"/>
</dbReference>
<dbReference type="InterPro" id="IPR051333">
    <property type="entry name" value="CLIP_Serine_Protease"/>
</dbReference>
<dbReference type="PROSITE" id="PS00135">
    <property type="entry name" value="TRYPSIN_SER"/>
    <property type="match status" value="1"/>
</dbReference>
<gene>
    <name evidence="5" type="ORF">NMOB1V02_LOCUS3213</name>
</gene>
<dbReference type="PRINTS" id="PR00722">
    <property type="entry name" value="CHYMOTRYPSIN"/>
</dbReference>
<evidence type="ECO:0000256" key="1">
    <source>
        <dbReference type="ARBA" id="ARBA00023157"/>
    </source>
</evidence>
<evidence type="ECO:0000256" key="2">
    <source>
        <dbReference type="RuleBase" id="RU363034"/>
    </source>
</evidence>
<dbReference type="SMART" id="SM00020">
    <property type="entry name" value="Tryp_SPc"/>
    <property type="match status" value="1"/>
</dbReference>
<feature type="signal peptide" evidence="3">
    <location>
        <begin position="1"/>
        <end position="32"/>
    </location>
</feature>
<dbReference type="PANTHER" id="PTHR24260">
    <property type="match status" value="1"/>
</dbReference>
<dbReference type="Gene3D" id="2.40.10.10">
    <property type="entry name" value="Trypsin-like serine proteases"/>
    <property type="match status" value="1"/>
</dbReference>
<dbReference type="SUPFAM" id="SSF50494">
    <property type="entry name" value="Trypsin-like serine proteases"/>
    <property type="match status" value="1"/>
</dbReference>
<dbReference type="InterPro" id="IPR043504">
    <property type="entry name" value="Peptidase_S1_PA_chymotrypsin"/>
</dbReference>
<dbReference type="InterPro" id="IPR001314">
    <property type="entry name" value="Peptidase_S1A"/>
</dbReference>
<dbReference type="PROSITE" id="PS00134">
    <property type="entry name" value="TRYPSIN_HIS"/>
    <property type="match status" value="1"/>
</dbReference>
<dbReference type="PANTHER" id="PTHR24260:SF136">
    <property type="entry name" value="GH08193P-RELATED"/>
    <property type="match status" value="1"/>
</dbReference>
<dbReference type="AlphaFoldDB" id="A0A7R9BKC5"/>
<dbReference type="InterPro" id="IPR033116">
    <property type="entry name" value="TRYPSIN_SER"/>
</dbReference>
<keyword evidence="1" id="KW-1015">Disulfide bond</keyword>
<protein>
    <recommendedName>
        <fullName evidence="4">Peptidase S1 domain-containing protein</fullName>
    </recommendedName>
</protein>
<dbReference type="OrthoDB" id="60866at2759"/>
<keyword evidence="3" id="KW-0732">Signal</keyword>
<keyword evidence="2" id="KW-0378">Hydrolase</keyword>
<dbReference type="EMBL" id="CAJPEX010000415">
    <property type="protein sequence ID" value="CAG0915569.1"/>
    <property type="molecule type" value="Genomic_DNA"/>
</dbReference>
<organism evidence="5">
    <name type="scientific">Notodromas monacha</name>
    <dbReference type="NCBI Taxonomy" id="399045"/>
    <lineage>
        <taxon>Eukaryota</taxon>
        <taxon>Metazoa</taxon>
        <taxon>Ecdysozoa</taxon>
        <taxon>Arthropoda</taxon>
        <taxon>Crustacea</taxon>
        <taxon>Oligostraca</taxon>
        <taxon>Ostracoda</taxon>
        <taxon>Podocopa</taxon>
        <taxon>Podocopida</taxon>
        <taxon>Cypridocopina</taxon>
        <taxon>Cypridoidea</taxon>
        <taxon>Cyprididae</taxon>
        <taxon>Notodromas</taxon>
    </lineage>
</organism>
<feature type="domain" description="Peptidase S1" evidence="4">
    <location>
        <begin position="52"/>
        <end position="290"/>
    </location>
</feature>
<dbReference type="CDD" id="cd00190">
    <property type="entry name" value="Tryp_SPc"/>
    <property type="match status" value="1"/>
</dbReference>
<accession>A0A7R9BKC5</accession>
<evidence type="ECO:0000313" key="5">
    <source>
        <dbReference type="EMBL" id="CAD7275417.1"/>
    </source>
</evidence>
<reference evidence="5" key="1">
    <citation type="submission" date="2020-11" db="EMBL/GenBank/DDBJ databases">
        <authorList>
            <person name="Tran Van P."/>
        </authorList>
    </citation>
    <scope>NUCLEOTIDE SEQUENCE</scope>
</reference>
<keyword evidence="2" id="KW-0720">Serine protease</keyword>
<proteinExistence type="predicted"/>
<sequence>MGFIISGRRLGRAIISLALVTYLLACQTGTEAQTEGSTSALTAKNGDVEPVVINGSPVVSRSQQGFAHLARIVYQTFPGSYSQCTGSLISTRFVVTAGHCLSAGFLVLFRYKYTKHTVTLGDLVDSKTGETNEVTISGKGIPYPLYPAGIGANDPTDIGLIFLNSEVTLNADIQPINLPPSDYTVPIDSTCTVAGWGVSEEGGSTPSDTLLFGYVKLADSTACGAKKDSKQMCFNRGTTNQNSCSGDSGGPITYNNYLIATVSFGRADCTSAAGAIRVSAYVDWINSVTKLLG</sequence>
<evidence type="ECO:0000256" key="3">
    <source>
        <dbReference type="SAM" id="SignalP"/>
    </source>
</evidence>
<dbReference type="PROSITE" id="PS50240">
    <property type="entry name" value="TRYPSIN_DOM"/>
    <property type="match status" value="1"/>
</dbReference>
<dbReference type="InterPro" id="IPR018114">
    <property type="entry name" value="TRYPSIN_HIS"/>
</dbReference>
<feature type="chain" id="PRO_5036210052" description="Peptidase S1 domain-containing protein" evidence="3">
    <location>
        <begin position="33"/>
        <end position="293"/>
    </location>
</feature>
<dbReference type="InterPro" id="IPR001254">
    <property type="entry name" value="Trypsin_dom"/>
</dbReference>
<dbReference type="Pfam" id="PF00089">
    <property type="entry name" value="Trypsin"/>
    <property type="match status" value="1"/>
</dbReference>
<keyword evidence="6" id="KW-1185">Reference proteome</keyword>
<keyword evidence="2" id="KW-0645">Protease</keyword>
<dbReference type="EMBL" id="OA882452">
    <property type="protein sequence ID" value="CAD7275417.1"/>
    <property type="molecule type" value="Genomic_DNA"/>
</dbReference>